<dbReference type="EMBL" id="GGEC01046335">
    <property type="protein sequence ID" value="MBX26819.1"/>
    <property type="molecule type" value="Transcribed_RNA"/>
</dbReference>
<accession>A0A2P2M9E1</accession>
<sequence>MDRTPIILFILKNKKINSFHIPISGHRSLC</sequence>
<organism evidence="1">
    <name type="scientific">Rhizophora mucronata</name>
    <name type="common">Asiatic mangrove</name>
    <dbReference type="NCBI Taxonomy" id="61149"/>
    <lineage>
        <taxon>Eukaryota</taxon>
        <taxon>Viridiplantae</taxon>
        <taxon>Streptophyta</taxon>
        <taxon>Embryophyta</taxon>
        <taxon>Tracheophyta</taxon>
        <taxon>Spermatophyta</taxon>
        <taxon>Magnoliopsida</taxon>
        <taxon>eudicotyledons</taxon>
        <taxon>Gunneridae</taxon>
        <taxon>Pentapetalae</taxon>
        <taxon>rosids</taxon>
        <taxon>fabids</taxon>
        <taxon>Malpighiales</taxon>
        <taxon>Rhizophoraceae</taxon>
        <taxon>Rhizophora</taxon>
    </lineage>
</organism>
<dbReference type="AlphaFoldDB" id="A0A2P2M9E1"/>
<proteinExistence type="predicted"/>
<protein>
    <submittedName>
        <fullName evidence="1">Uncharacterized protein</fullName>
    </submittedName>
</protein>
<evidence type="ECO:0000313" key="1">
    <source>
        <dbReference type="EMBL" id="MBX26819.1"/>
    </source>
</evidence>
<name>A0A2P2M9E1_RHIMU</name>
<reference evidence="1" key="1">
    <citation type="submission" date="2018-02" db="EMBL/GenBank/DDBJ databases">
        <title>Rhizophora mucronata_Transcriptome.</title>
        <authorList>
            <person name="Meera S.P."/>
            <person name="Sreeshan A."/>
            <person name="Augustine A."/>
        </authorList>
    </citation>
    <scope>NUCLEOTIDE SEQUENCE</scope>
    <source>
        <tissue evidence="1">Leaf</tissue>
    </source>
</reference>